<dbReference type="EMBL" id="SHBP01000005">
    <property type="protein sequence ID" value="RZO20336.1"/>
    <property type="molecule type" value="Genomic_DNA"/>
</dbReference>
<dbReference type="InterPro" id="IPR050931">
    <property type="entry name" value="Mito_Protein_Transport_Metaxin"/>
</dbReference>
<dbReference type="PANTHER" id="PTHR12289:SF67">
    <property type="match status" value="1"/>
</dbReference>
<accession>A0A520MGH8</accession>
<dbReference type="InterPro" id="IPR004045">
    <property type="entry name" value="Glutathione_S-Trfase_N"/>
</dbReference>
<dbReference type="Proteomes" id="UP000315889">
    <property type="component" value="Unassembled WGS sequence"/>
</dbReference>
<comment type="caution">
    <text evidence="2">The sequence shown here is derived from an EMBL/GenBank/DDBJ whole genome shotgun (WGS) entry which is preliminary data.</text>
</comment>
<dbReference type="Pfam" id="PF13417">
    <property type="entry name" value="GST_N_3"/>
    <property type="match status" value="1"/>
</dbReference>
<dbReference type="GO" id="GO:0016740">
    <property type="term" value="F:transferase activity"/>
    <property type="evidence" value="ECO:0007669"/>
    <property type="project" value="UniProtKB-KW"/>
</dbReference>
<evidence type="ECO:0000313" key="2">
    <source>
        <dbReference type="EMBL" id="RZO20336.1"/>
    </source>
</evidence>
<dbReference type="PANTHER" id="PTHR12289">
    <property type="entry name" value="METAXIN RELATED"/>
    <property type="match status" value="1"/>
</dbReference>
<dbReference type="GO" id="GO:0005737">
    <property type="term" value="C:cytoplasm"/>
    <property type="evidence" value="ECO:0007669"/>
    <property type="project" value="TreeGrafter"/>
</dbReference>
<dbReference type="SUPFAM" id="SSF47616">
    <property type="entry name" value="GST C-terminal domain-like"/>
    <property type="match status" value="1"/>
</dbReference>
<dbReference type="SUPFAM" id="SSF52833">
    <property type="entry name" value="Thioredoxin-like"/>
    <property type="match status" value="1"/>
</dbReference>
<dbReference type="InterPro" id="IPR036249">
    <property type="entry name" value="Thioredoxin-like_sf"/>
</dbReference>
<evidence type="ECO:0000259" key="1">
    <source>
        <dbReference type="Pfam" id="PF13417"/>
    </source>
</evidence>
<dbReference type="Gene3D" id="3.40.30.10">
    <property type="entry name" value="Glutaredoxin"/>
    <property type="match status" value="1"/>
</dbReference>
<gene>
    <name evidence="2" type="ORF">EVB03_04735</name>
</gene>
<protein>
    <submittedName>
        <fullName evidence="2">Glutathione S-transferase family protein</fullName>
    </submittedName>
</protein>
<keyword evidence="2" id="KW-0808">Transferase</keyword>
<dbReference type="InterPro" id="IPR036282">
    <property type="entry name" value="Glutathione-S-Trfase_C_sf"/>
</dbReference>
<sequence>MPQQEPLVLIGAVPSPYTRKMVALLRYRNIAYQVIWGDPKEILQQKGIAAPKVGLLPTFLMPDENGQLQAITDSTPIIRRLEDEQVERRVVPSDPAMAFIDYLIEDFADEWCTKYMFHYRWYPEKDADNAGTLLPLFHRVDIADSPLNQFKAYITQRQVNRLGVVGSNEVTAPLIDASYRRFLVVMELHLQAQPFVLGQRPSACDFAIYGQLTQLIGFDPSSREIAHEIAPRVVAWTGLMEDQCGLDPAMDGWNSVDSTPQSLNGLLIEIGRVYAPTLLANAVALENGDKSWETEIDGSVWSQQSFPYQGKCLTWIRDEYFALSDADRSRIDALLEGTGCEVLFN</sequence>
<feature type="domain" description="GST N-terminal" evidence="1">
    <location>
        <begin position="9"/>
        <end position="87"/>
    </location>
</feature>
<dbReference type="AlphaFoldDB" id="A0A520MGH8"/>
<reference evidence="2 3" key="1">
    <citation type="submission" date="2019-02" db="EMBL/GenBank/DDBJ databases">
        <title>Prokaryotic population dynamics and viral predation in marine succession experiment using metagenomics: the confinement effect.</title>
        <authorList>
            <person name="Haro-Moreno J.M."/>
            <person name="Rodriguez-Valera F."/>
            <person name="Lopez-Perez M."/>
        </authorList>
    </citation>
    <scope>NUCLEOTIDE SEQUENCE [LARGE SCALE GENOMIC DNA]</scope>
    <source>
        <strain evidence="2">MED-G170</strain>
    </source>
</reference>
<name>A0A520MGH8_9GAMM</name>
<evidence type="ECO:0000313" key="3">
    <source>
        <dbReference type="Proteomes" id="UP000315889"/>
    </source>
</evidence>
<dbReference type="Gene3D" id="1.20.1050.10">
    <property type="match status" value="1"/>
</dbReference>
<proteinExistence type="predicted"/>
<organism evidence="2 3">
    <name type="scientific">SAR92 clade bacterium</name>
    <dbReference type="NCBI Taxonomy" id="2315479"/>
    <lineage>
        <taxon>Bacteria</taxon>
        <taxon>Pseudomonadati</taxon>
        <taxon>Pseudomonadota</taxon>
        <taxon>Gammaproteobacteria</taxon>
        <taxon>Cellvibrionales</taxon>
        <taxon>Porticoccaceae</taxon>
        <taxon>SAR92 clade</taxon>
    </lineage>
</organism>